<feature type="compositionally biased region" description="Low complexity" evidence="1">
    <location>
        <begin position="854"/>
        <end position="869"/>
    </location>
</feature>
<feature type="region of interest" description="Disordered" evidence="1">
    <location>
        <begin position="244"/>
        <end position="361"/>
    </location>
</feature>
<feature type="region of interest" description="Disordered" evidence="1">
    <location>
        <begin position="737"/>
        <end position="757"/>
    </location>
</feature>
<dbReference type="GO" id="GO:0048024">
    <property type="term" value="P:regulation of mRNA splicing, via spliceosome"/>
    <property type="evidence" value="ECO:0007669"/>
    <property type="project" value="TreeGrafter"/>
</dbReference>
<evidence type="ECO:0000313" key="3">
    <source>
        <dbReference type="Proteomes" id="UP000230750"/>
    </source>
</evidence>
<feature type="compositionally biased region" description="Basic and acidic residues" evidence="1">
    <location>
        <begin position="344"/>
        <end position="361"/>
    </location>
</feature>
<gene>
    <name evidence="2" type="ORF">BSL78_16183</name>
</gene>
<evidence type="ECO:0000256" key="1">
    <source>
        <dbReference type="SAM" id="MobiDB-lite"/>
    </source>
</evidence>
<evidence type="ECO:0008006" key="4">
    <source>
        <dbReference type="Google" id="ProtNLM"/>
    </source>
</evidence>
<feature type="compositionally biased region" description="Basic and acidic residues" evidence="1">
    <location>
        <begin position="244"/>
        <end position="254"/>
    </location>
</feature>
<feature type="compositionally biased region" description="Basic and acidic residues" evidence="1">
    <location>
        <begin position="106"/>
        <end position="139"/>
    </location>
</feature>
<accession>A0A2G8KG25</accession>
<proteinExistence type="predicted"/>
<feature type="compositionally biased region" description="Polar residues" evidence="1">
    <location>
        <begin position="178"/>
        <end position="188"/>
    </location>
</feature>
<dbReference type="OrthoDB" id="786951at2759"/>
<protein>
    <recommendedName>
        <fullName evidence="4">Protein SON</fullName>
    </recommendedName>
</protein>
<feature type="region of interest" description="Disordered" evidence="1">
    <location>
        <begin position="799"/>
        <end position="869"/>
    </location>
</feature>
<dbReference type="Proteomes" id="UP000230750">
    <property type="component" value="Unassembled WGS sequence"/>
</dbReference>
<keyword evidence="3" id="KW-1185">Reference proteome</keyword>
<feature type="compositionally biased region" description="Basic and acidic residues" evidence="1">
    <location>
        <begin position="641"/>
        <end position="662"/>
    </location>
</feature>
<evidence type="ECO:0000313" key="2">
    <source>
        <dbReference type="EMBL" id="PIK46951.1"/>
    </source>
</evidence>
<comment type="caution">
    <text evidence="2">The sequence shown here is derived from an EMBL/GenBank/DDBJ whole genome shotgun (WGS) entry which is preliminary data.</text>
</comment>
<dbReference type="GO" id="GO:0003723">
    <property type="term" value="F:RNA binding"/>
    <property type="evidence" value="ECO:0007669"/>
    <property type="project" value="InterPro"/>
</dbReference>
<feature type="compositionally biased region" description="Basic and acidic residues" evidence="1">
    <location>
        <begin position="194"/>
        <end position="203"/>
    </location>
</feature>
<dbReference type="GO" id="GO:0051726">
    <property type="term" value="P:regulation of cell cycle"/>
    <property type="evidence" value="ECO:0007669"/>
    <property type="project" value="InterPro"/>
</dbReference>
<dbReference type="EMBL" id="MRZV01000610">
    <property type="protein sequence ID" value="PIK46951.1"/>
    <property type="molecule type" value="Genomic_DNA"/>
</dbReference>
<sequence length="1076" mass="120955">MAIALGIRKARNATYSDSSDDAYLADRVMDSIKAIPATKDDKDETDQAEKHSKKRYHHKHSKRETHHHHKSRRKDKKHSSSSKHKRKHKRKSSSHRSKEHKRKDHCKVESNRVLVKVERGGEDSNNKSESTKDEAKNEDSDSSTPADTVDEDSDIEVGSVSPPNRLAKEDLIEKDPLHNSNECSNGSPRNADPIVKKDESSLKYDKAEDKLNTLEKQQSDDTVEKKCNQTLLHKSCDLILHPSHRENHQKREQCHNTSSKMVKDEVIPNNKFQSADRGGLNVRESDEKLKLSDKGLSKTSKSSTKDDGEGLTIGLGNQRATSDLQTGKVGNIREETSVSSSSPSKEDSNIKAENKSQESYLELDKIKKDKDTLSKLQNKQKVIKINIKTLELPTDALLTAEDKAKDEENGDSNTSEDEDGEDNNGSDDAASPGRLPWRIVPEEGELSPSTASDGGEQSKVETMSKVTDEEVETTSKVTDEKVETTTSKVTEKSKEEIKDKDGRHKHSKKRGHDEGGKMEKSRLRERNRGIKMERQDKRSESSYKGYTVRSVKDRLGVRQKSNSPDRKTVRSSVVVRDKKSLRRYPDHSRSRSKSPAQRRSRSRSPHSSRYSSRRGRSDRSRSRSPGYGQRANSPHGRRNHSYQDKRTDSRDRKRDRSRSGSRERRRRRRERSYTPVEEIDKKKLFEFAKANAYLYQKVLSGDLPATTRLPQLKSKVVSLSGGKTVDELTEVCKGLSKVDGEDSSDEEPLHVPVTSDDERDSFIRHPFLVKEEPTSIVLNIQNAIPIPVQNSKEKLRVQFPVSSGTQHRKKEESTATGPFGEWEPVKKPKPVSATPGPSNKSPAPPVVPPPGGTPPSTSSSSGVSLPVATPSLPTPLLPAVPAPTLPPVPVPVEDRVFDETPADNVNIADVVAMRLKAARQLQSNPLDIEALSSMHRAQHRLQNWVNKESKPGLFTGRTDANILTPLQLANPNRKNQAWAKKKKHRLNEMIECKAMISRNIFTLEPQSLSNRSFPEHSSKVWKGKKLDRSYGGGTGFNSMEKRTKSFQERKFIICENLEAFPDIFIVLPCVKTERCH</sequence>
<feature type="compositionally biased region" description="Basic and acidic residues" evidence="1">
    <location>
        <begin position="477"/>
        <end position="502"/>
    </location>
</feature>
<dbReference type="PANTHER" id="PTHR46528:SF1">
    <property type="entry name" value="PROTEIN SON"/>
    <property type="match status" value="1"/>
</dbReference>
<feature type="compositionally biased region" description="Basic and acidic residues" evidence="1">
    <location>
        <begin position="575"/>
        <end position="589"/>
    </location>
</feature>
<feature type="compositionally biased region" description="Pro residues" evidence="1">
    <location>
        <begin position="842"/>
        <end position="853"/>
    </location>
</feature>
<organism evidence="2 3">
    <name type="scientific">Stichopus japonicus</name>
    <name type="common">Sea cucumber</name>
    <dbReference type="NCBI Taxonomy" id="307972"/>
    <lineage>
        <taxon>Eukaryota</taxon>
        <taxon>Metazoa</taxon>
        <taxon>Echinodermata</taxon>
        <taxon>Eleutherozoa</taxon>
        <taxon>Echinozoa</taxon>
        <taxon>Holothuroidea</taxon>
        <taxon>Aspidochirotacea</taxon>
        <taxon>Aspidochirotida</taxon>
        <taxon>Stichopodidae</taxon>
        <taxon>Apostichopus</taxon>
    </lineage>
</organism>
<dbReference type="PANTHER" id="PTHR46528">
    <property type="entry name" value="PROTEIN SON"/>
    <property type="match status" value="1"/>
</dbReference>
<reference evidence="2 3" key="1">
    <citation type="journal article" date="2017" name="PLoS Biol.">
        <title>The sea cucumber genome provides insights into morphological evolution and visceral regeneration.</title>
        <authorList>
            <person name="Zhang X."/>
            <person name="Sun L."/>
            <person name="Yuan J."/>
            <person name="Sun Y."/>
            <person name="Gao Y."/>
            <person name="Zhang L."/>
            <person name="Li S."/>
            <person name="Dai H."/>
            <person name="Hamel J.F."/>
            <person name="Liu C."/>
            <person name="Yu Y."/>
            <person name="Liu S."/>
            <person name="Lin W."/>
            <person name="Guo K."/>
            <person name="Jin S."/>
            <person name="Xu P."/>
            <person name="Storey K.B."/>
            <person name="Huan P."/>
            <person name="Zhang T."/>
            <person name="Zhou Y."/>
            <person name="Zhang J."/>
            <person name="Lin C."/>
            <person name="Li X."/>
            <person name="Xing L."/>
            <person name="Huo D."/>
            <person name="Sun M."/>
            <person name="Wang L."/>
            <person name="Mercier A."/>
            <person name="Li F."/>
            <person name="Yang H."/>
            <person name="Xiang J."/>
        </authorList>
    </citation>
    <scope>NUCLEOTIDE SEQUENCE [LARGE SCALE GENOMIC DNA]</scope>
    <source>
        <strain evidence="2">Shaxun</strain>
        <tissue evidence="2">Muscle</tissue>
    </source>
</reference>
<dbReference type="STRING" id="307972.A0A2G8KG25"/>
<feature type="compositionally biased region" description="Basic residues" evidence="1">
    <location>
        <begin position="590"/>
        <end position="614"/>
    </location>
</feature>
<feature type="compositionally biased region" description="Basic residues" evidence="1">
    <location>
        <begin position="51"/>
        <end position="105"/>
    </location>
</feature>
<feature type="region of interest" description="Disordered" evidence="1">
    <location>
        <begin position="384"/>
        <end position="676"/>
    </location>
</feature>
<name>A0A2G8KG25_STIJA</name>
<feature type="compositionally biased region" description="Basic and acidic residues" evidence="1">
    <location>
        <begin position="166"/>
        <end position="177"/>
    </location>
</feature>
<feature type="compositionally biased region" description="Basic and acidic residues" evidence="1">
    <location>
        <begin position="511"/>
        <end position="541"/>
    </location>
</feature>
<feature type="region of interest" description="Disordered" evidence="1">
    <location>
        <begin position="34"/>
        <end position="203"/>
    </location>
</feature>
<dbReference type="AlphaFoldDB" id="A0A2G8KG25"/>
<feature type="compositionally biased region" description="Basic and acidic residues" evidence="1">
    <location>
        <begin position="283"/>
        <end position="296"/>
    </location>
</feature>
<feature type="compositionally biased region" description="Basic and acidic residues" evidence="1">
    <location>
        <begin position="38"/>
        <end position="50"/>
    </location>
</feature>
<dbReference type="InterPro" id="IPR032922">
    <property type="entry name" value="SON"/>
</dbReference>
<feature type="compositionally biased region" description="Acidic residues" evidence="1">
    <location>
        <begin position="408"/>
        <end position="425"/>
    </location>
</feature>